<keyword evidence="1" id="KW-0472">Membrane</keyword>
<sequence>MNAQLTPVEIQEFQQLLPNDTPAQQALTTLQQHNGNLESTFDELWQEKVGKTDYSKGKKSLLQLTLNEIRAEICGDDGLQGKIKEYTKNPGSASLLNSIIGSLVAVAAVNGIPMDGAIATIVVLYILKIGINVLCKYTEPDSEGEQGKNNNS</sequence>
<organism evidence="2 3">
    <name type="scientific">Nostoc sphaeroides CCNUC1</name>
    <dbReference type="NCBI Taxonomy" id="2653204"/>
    <lineage>
        <taxon>Bacteria</taxon>
        <taxon>Bacillati</taxon>
        <taxon>Cyanobacteriota</taxon>
        <taxon>Cyanophyceae</taxon>
        <taxon>Nostocales</taxon>
        <taxon>Nostocaceae</taxon>
        <taxon>Nostoc</taxon>
    </lineage>
</organism>
<reference evidence="2 3" key="1">
    <citation type="submission" date="2019-10" db="EMBL/GenBank/DDBJ databases">
        <title>Genomic and transcriptomic insights into the perfect genentic adaptation of a filamentous nitrogen-fixing cyanobacterium to rice fields.</title>
        <authorList>
            <person name="Chen Z."/>
        </authorList>
    </citation>
    <scope>NUCLEOTIDE SEQUENCE [LARGE SCALE GENOMIC DNA]</scope>
    <source>
        <strain evidence="2">CCNUC1</strain>
    </source>
</reference>
<protein>
    <submittedName>
        <fullName evidence="2">Uncharacterized protein</fullName>
    </submittedName>
</protein>
<accession>A0A5P8VSD4</accession>
<dbReference type="RefSeq" id="WP_118164176.1">
    <property type="nucleotide sequence ID" value="NZ_CP045226.1"/>
</dbReference>
<gene>
    <name evidence="2" type="ORF">GXM_00697</name>
</gene>
<dbReference type="KEGG" id="nsh:GXM_00697"/>
<dbReference type="AlphaFoldDB" id="A0A5P8VSD4"/>
<keyword evidence="1" id="KW-0812">Transmembrane</keyword>
<name>A0A5P8VSD4_9NOSO</name>
<evidence type="ECO:0000256" key="1">
    <source>
        <dbReference type="SAM" id="Phobius"/>
    </source>
</evidence>
<keyword evidence="1" id="KW-1133">Transmembrane helix</keyword>
<evidence type="ECO:0000313" key="2">
    <source>
        <dbReference type="EMBL" id="QFS43224.1"/>
    </source>
</evidence>
<feature type="transmembrane region" description="Helical" evidence="1">
    <location>
        <begin position="99"/>
        <end position="127"/>
    </location>
</feature>
<keyword evidence="3" id="KW-1185">Reference proteome</keyword>
<proteinExistence type="predicted"/>
<dbReference type="Proteomes" id="UP000326678">
    <property type="component" value="Chromosome Gxm1"/>
</dbReference>
<dbReference type="EMBL" id="CP045226">
    <property type="protein sequence ID" value="QFS43224.1"/>
    <property type="molecule type" value="Genomic_DNA"/>
</dbReference>
<evidence type="ECO:0000313" key="3">
    <source>
        <dbReference type="Proteomes" id="UP000326678"/>
    </source>
</evidence>